<evidence type="ECO:0000256" key="2">
    <source>
        <dbReference type="ARBA" id="ARBA00022692"/>
    </source>
</evidence>
<dbReference type="PANTHER" id="PTHR23508">
    <property type="entry name" value="CARBOXYLIC ACID TRANSPORTER PROTEIN HOMOLOG"/>
    <property type="match status" value="1"/>
</dbReference>
<organism evidence="8 9">
    <name type="scientific">Emergomyces pasteurianus Ep9510</name>
    <dbReference type="NCBI Taxonomy" id="1447872"/>
    <lineage>
        <taxon>Eukaryota</taxon>
        <taxon>Fungi</taxon>
        <taxon>Dikarya</taxon>
        <taxon>Ascomycota</taxon>
        <taxon>Pezizomycotina</taxon>
        <taxon>Eurotiomycetes</taxon>
        <taxon>Eurotiomycetidae</taxon>
        <taxon>Onygenales</taxon>
        <taxon>Ajellomycetaceae</taxon>
        <taxon>Emergomyces</taxon>
    </lineage>
</organism>
<evidence type="ECO:0000313" key="8">
    <source>
        <dbReference type="EMBL" id="OJD19648.1"/>
    </source>
</evidence>
<feature type="region of interest" description="Disordered" evidence="5">
    <location>
        <begin position="471"/>
        <end position="529"/>
    </location>
</feature>
<evidence type="ECO:0000313" key="9">
    <source>
        <dbReference type="Proteomes" id="UP000182235"/>
    </source>
</evidence>
<proteinExistence type="predicted"/>
<dbReference type="InterPro" id="IPR020846">
    <property type="entry name" value="MFS_dom"/>
</dbReference>
<comment type="caution">
    <text evidence="8">The sequence shown here is derived from an EMBL/GenBank/DDBJ whole genome shotgun (WGS) entry which is preliminary data.</text>
</comment>
<dbReference type="SUPFAM" id="SSF103473">
    <property type="entry name" value="MFS general substrate transporter"/>
    <property type="match status" value="1"/>
</dbReference>
<evidence type="ECO:0000256" key="3">
    <source>
        <dbReference type="ARBA" id="ARBA00022989"/>
    </source>
</evidence>
<evidence type="ECO:0000256" key="6">
    <source>
        <dbReference type="SAM" id="Phobius"/>
    </source>
</evidence>
<dbReference type="STRING" id="1447872.A0A1J9PTB6"/>
<feature type="transmembrane region" description="Helical" evidence="6">
    <location>
        <begin position="208"/>
        <end position="226"/>
    </location>
</feature>
<evidence type="ECO:0000256" key="4">
    <source>
        <dbReference type="ARBA" id="ARBA00023136"/>
    </source>
</evidence>
<keyword evidence="2 6" id="KW-0812">Transmembrane</keyword>
<sequence length="529" mass="58266">MKNHMDAGWFYSPRQIQHYFTTRISSLKPPKTDSRNPFHILRGLNRHQWLMFLVGYLAWVWDGFDYFSICVSSQEIADEFGVSSSQVSGDLTSPVILRSVGALLSGLCADRYGRKWPMIVNLALFVVLEFGTGFCNNLDQLMAVRSLFGVSMGGLLGTAATTAVEDLPYDAKGLMSGVFQQGCPLGYLLASNFYRILGPNTAHGWRSMFWFGAIPPSLVIIIRWYLPETNHFQALKAEREARTIAVCSAAGEDQGRHICLRAFIGDARRATKDNWLLFVFMILFMAGFHSCSQDSENLYPNLLTAQSVLPPTSSISTTTAMGQVGAIIGSTLFGYLSSIFGRRLTMLIACIFGGSIVPALVNKNPEALSPATICEQFFIGGVWGPIPIYLLELTPQALRSLIVGFTYQMGNMASTATGKIPLSIGKQYPLPDSETGMEEYDNTKGMTIYMGAVWAYMFILLFLGPEMTQEERDEEAAASKELDELQDQGMNPAQVGEVRARLLPEQASKNVKQGNVAITEADDPSSATR</sequence>
<dbReference type="GO" id="GO:0005886">
    <property type="term" value="C:plasma membrane"/>
    <property type="evidence" value="ECO:0007669"/>
    <property type="project" value="TreeGrafter"/>
</dbReference>
<dbReference type="CDD" id="cd17316">
    <property type="entry name" value="MFS_SV2_like"/>
    <property type="match status" value="1"/>
</dbReference>
<evidence type="ECO:0000256" key="5">
    <source>
        <dbReference type="SAM" id="MobiDB-lite"/>
    </source>
</evidence>
<keyword evidence="3 6" id="KW-1133">Transmembrane helix</keyword>
<dbReference type="Pfam" id="PF00083">
    <property type="entry name" value="Sugar_tr"/>
    <property type="match status" value="2"/>
</dbReference>
<feature type="transmembrane region" description="Helical" evidence="6">
    <location>
        <begin position="275"/>
        <end position="295"/>
    </location>
</feature>
<keyword evidence="4 6" id="KW-0472">Membrane</keyword>
<feature type="transmembrane region" description="Helical" evidence="6">
    <location>
        <begin position="116"/>
        <end position="135"/>
    </location>
</feature>
<feature type="transmembrane region" description="Helical" evidence="6">
    <location>
        <begin position="344"/>
        <end position="361"/>
    </location>
</feature>
<name>A0A1J9PTB6_9EURO</name>
<dbReference type="AlphaFoldDB" id="A0A1J9PTB6"/>
<reference evidence="8 9" key="1">
    <citation type="submission" date="2015-07" db="EMBL/GenBank/DDBJ databases">
        <title>Emmonsia species relationships and genome sequence.</title>
        <authorList>
            <consortium name="The Broad Institute Genomics Platform"/>
            <person name="Cuomo C.A."/>
            <person name="Munoz J.F."/>
            <person name="Imamovic A."/>
            <person name="Priest M.E."/>
            <person name="Young S."/>
            <person name="Clay O.K."/>
            <person name="McEwen J.G."/>
        </authorList>
    </citation>
    <scope>NUCLEOTIDE SEQUENCE [LARGE SCALE GENOMIC DNA]</scope>
    <source>
        <strain evidence="8 9">UAMH 9510</strain>
    </source>
</reference>
<dbReference type="VEuPathDB" id="FungiDB:AJ78_00380"/>
<dbReference type="GO" id="GO:0015355">
    <property type="term" value="F:secondary active monocarboxylate transmembrane transporter activity"/>
    <property type="evidence" value="ECO:0007669"/>
    <property type="project" value="TreeGrafter"/>
</dbReference>
<feature type="transmembrane region" description="Helical" evidence="6">
    <location>
        <begin position="147"/>
        <end position="164"/>
    </location>
</feature>
<feature type="transmembrane region" description="Helical" evidence="6">
    <location>
        <begin position="315"/>
        <end position="337"/>
    </location>
</feature>
<gene>
    <name evidence="8" type="ORF">AJ78_00380</name>
</gene>
<feature type="transmembrane region" description="Helical" evidence="6">
    <location>
        <begin position="446"/>
        <end position="463"/>
    </location>
</feature>
<feature type="domain" description="Major facilitator superfamily (MFS) profile" evidence="7">
    <location>
        <begin position="51"/>
        <end position="469"/>
    </location>
</feature>
<dbReference type="InterPro" id="IPR005828">
    <property type="entry name" value="MFS_sugar_transport-like"/>
</dbReference>
<dbReference type="Gene3D" id="1.20.1250.20">
    <property type="entry name" value="MFS general substrate transporter like domains"/>
    <property type="match status" value="2"/>
</dbReference>
<dbReference type="GO" id="GO:0035879">
    <property type="term" value="P:plasma membrane lactate transport"/>
    <property type="evidence" value="ECO:0007669"/>
    <property type="project" value="TreeGrafter"/>
</dbReference>
<dbReference type="EMBL" id="LGRN01000006">
    <property type="protein sequence ID" value="OJD19648.1"/>
    <property type="molecule type" value="Genomic_DNA"/>
</dbReference>
<protein>
    <recommendedName>
        <fullName evidence="7">Major facilitator superfamily (MFS) profile domain-containing protein</fullName>
    </recommendedName>
</protein>
<dbReference type="PROSITE" id="PS50850">
    <property type="entry name" value="MFS"/>
    <property type="match status" value="1"/>
</dbReference>
<evidence type="ECO:0000259" key="7">
    <source>
        <dbReference type="PROSITE" id="PS50850"/>
    </source>
</evidence>
<dbReference type="Proteomes" id="UP000182235">
    <property type="component" value="Unassembled WGS sequence"/>
</dbReference>
<evidence type="ECO:0000256" key="1">
    <source>
        <dbReference type="ARBA" id="ARBA00004141"/>
    </source>
</evidence>
<dbReference type="PANTHER" id="PTHR23508:SF10">
    <property type="entry name" value="CARBOXYLIC ACID TRANSPORTER PROTEIN HOMOLOG"/>
    <property type="match status" value="1"/>
</dbReference>
<keyword evidence="9" id="KW-1185">Reference proteome</keyword>
<dbReference type="OrthoDB" id="5296287at2759"/>
<accession>A0A1J9PTB6</accession>
<dbReference type="InterPro" id="IPR036259">
    <property type="entry name" value="MFS_trans_sf"/>
</dbReference>
<comment type="subcellular location">
    <subcellularLocation>
        <location evidence="1">Membrane</location>
        <topology evidence="1">Multi-pass membrane protein</topology>
    </subcellularLocation>
</comment>